<protein>
    <recommendedName>
        <fullName evidence="3">CHAT domain-containing protein</fullName>
    </recommendedName>
</protein>
<dbReference type="Proteomes" id="UP000664132">
    <property type="component" value="Unassembled WGS sequence"/>
</dbReference>
<reference evidence="1" key="1">
    <citation type="submission" date="2021-02" db="EMBL/GenBank/DDBJ databases">
        <title>Genome sequence Cadophora malorum strain M34.</title>
        <authorList>
            <person name="Stefanovic E."/>
            <person name="Vu D."/>
            <person name="Scully C."/>
            <person name="Dijksterhuis J."/>
            <person name="Roader J."/>
            <person name="Houbraken J."/>
        </authorList>
    </citation>
    <scope>NUCLEOTIDE SEQUENCE</scope>
    <source>
        <strain evidence="1">M34</strain>
    </source>
</reference>
<gene>
    <name evidence="1" type="ORF">IFR04_013009</name>
</gene>
<accession>A0A8H7T395</accession>
<keyword evidence="2" id="KW-1185">Reference proteome</keyword>
<evidence type="ECO:0000313" key="1">
    <source>
        <dbReference type="EMBL" id="KAG4413865.1"/>
    </source>
</evidence>
<organism evidence="1 2">
    <name type="scientific">Cadophora malorum</name>
    <dbReference type="NCBI Taxonomy" id="108018"/>
    <lineage>
        <taxon>Eukaryota</taxon>
        <taxon>Fungi</taxon>
        <taxon>Dikarya</taxon>
        <taxon>Ascomycota</taxon>
        <taxon>Pezizomycotina</taxon>
        <taxon>Leotiomycetes</taxon>
        <taxon>Helotiales</taxon>
        <taxon>Ploettnerulaceae</taxon>
        <taxon>Cadophora</taxon>
    </lineage>
</organism>
<name>A0A8H7T395_9HELO</name>
<dbReference type="EMBL" id="JAFJYH010000292">
    <property type="protein sequence ID" value="KAG4413865.1"/>
    <property type="molecule type" value="Genomic_DNA"/>
</dbReference>
<sequence length="604" mass="68433">MSSSLNPADIRGFARRNGGLLDKEFIATCPPDVQPNTRIIGVCGVTDTVGMAAPGEDGWFHSDFWAFHYLLRDSYYKTANQIWLTACSPRYLVGKYKEYLHGPRRGERRVVLDESTLEDHERPNDVRICQPDDLLERFLGTTKSEVEIARRLGQNVLILIFGHGDEDTYGIAIGGDTQINAPRLTRARLESVLNSSVNITLVMTSCFSGGWVMTPKYESRADSRARFNCTFLTGAGAANVSLSWAMSLSAGRRAGGGMLTTCVIHALMTMSEQSRDFVKMWKAYEDRVTKDADGEEIRDNPTFIAMCNAVHAYLQKIDPSLWERHNFSFAAQDDKWDSEWSNRTGFPLLNYRERWEALRIIQPGEEIYPPCDEDEAEQKPGGSLTKREKALIQAKALHYVNIHPGNEDQPEFVTFQRLSHGEEFPESRMREFATVLDYRVNLMNWALDYVAFMNLNWPADVAFKTDGWKADVLRKKKSNNILESSDGRDKWMKYTVIFELVHKSMVFQPPDRVQGASFMKPKDYLAIALVESGLSKQEIQSRLNKLKMIVGVGIMYSAELPAVRAAIQAPEVRTARRKLAEVIKSVGTRLRSLSPSKSPRRKMV</sequence>
<evidence type="ECO:0008006" key="3">
    <source>
        <dbReference type="Google" id="ProtNLM"/>
    </source>
</evidence>
<dbReference type="OrthoDB" id="3000060at2759"/>
<dbReference type="AlphaFoldDB" id="A0A8H7T395"/>
<evidence type="ECO:0000313" key="2">
    <source>
        <dbReference type="Proteomes" id="UP000664132"/>
    </source>
</evidence>
<proteinExistence type="predicted"/>
<comment type="caution">
    <text evidence="1">The sequence shown here is derived from an EMBL/GenBank/DDBJ whole genome shotgun (WGS) entry which is preliminary data.</text>
</comment>